<accession>A0A1D2YT52</accession>
<feature type="transmembrane region" description="Helical" evidence="1">
    <location>
        <begin position="60"/>
        <end position="82"/>
    </location>
</feature>
<keyword evidence="1" id="KW-0472">Membrane</keyword>
<keyword evidence="3" id="KW-1185">Reference proteome</keyword>
<keyword evidence="1" id="KW-1133">Transmembrane helix</keyword>
<feature type="transmembrane region" description="Helical" evidence="1">
    <location>
        <begin position="30"/>
        <end position="48"/>
    </location>
</feature>
<keyword evidence="1" id="KW-0812">Transmembrane</keyword>
<evidence type="ECO:0000313" key="2">
    <source>
        <dbReference type="EMBL" id="OEF98859.1"/>
    </source>
</evidence>
<dbReference type="Proteomes" id="UP000243739">
    <property type="component" value="Unassembled WGS sequence"/>
</dbReference>
<evidence type="ECO:0000256" key="1">
    <source>
        <dbReference type="SAM" id="Phobius"/>
    </source>
</evidence>
<gene>
    <name evidence="2" type="ORF">BHF71_02730</name>
</gene>
<name>A0A1D2YT52_9BACI</name>
<evidence type="ECO:0000313" key="3">
    <source>
        <dbReference type="Proteomes" id="UP000243739"/>
    </source>
</evidence>
<organism evidence="2 3">
    <name type="scientific">Vulcanibacillus modesticaldus</name>
    <dbReference type="NCBI Taxonomy" id="337097"/>
    <lineage>
        <taxon>Bacteria</taxon>
        <taxon>Bacillati</taxon>
        <taxon>Bacillota</taxon>
        <taxon>Bacilli</taxon>
        <taxon>Bacillales</taxon>
        <taxon>Bacillaceae</taxon>
        <taxon>Vulcanibacillus</taxon>
    </lineage>
</organism>
<feature type="transmembrane region" description="Helical" evidence="1">
    <location>
        <begin position="6"/>
        <end position="25"/>
    </location>
</feature>
<protein>
    <submittedName>
        <fullName evidence="2">Uncharacterized protein</fullName>
    </submittedName>
</protein>
<dbReference type="STRING" id="337097.BHF71_02730"/>
<proteinExistence type="predicted"/>
<dbReference type="AlphaFoldDB" id="A0A1D2YT52"/>
<comment type="caution">
    <text evidence="2">The sequence shown here is derived from an EMBL/GenBank/DDBJ whole genome shotgun (WGS) entry which is preliminary data.</text>
</comment>
<reference evidence="2 3" key="1">
    <citation type="submission" date="2016-09" db="EMBL/GenBank/DDBJ databases">
        <title>Draft genome sequence for the type strain of Vulcanibacillus modesticaldus BR, a strictly anaerobic, moderately thermophilic, and nitrate-reducing bacterium from deep sea-hydrothermal vents of the Mid-Atlantic Ridge.</title>
        <authorList>
            <person name="Abin C.A."/>
            <person name="Hollibaugh J.T."/>
        </authorList>
    </citation>
    <scope>NUCLEOTIDE SEQUENCE [LARGE SCALE GENOMIC DNA]</scope>
    <source>
        <strain evidence="2 3">BR</strain>
    </source>
</reference>
<dbReference type="RefSeq" id="WP_069657195.1">
    <property type="nucleotide sequence ID" value="NZ_MIJF01000046.1"/>
</dbReference>
<sequence>MQILLIFLLFVFIGILLAFLIDRIIKKRKFLRYFFFIVIFLIGVYKIYYARSVINGEFTALGIALLGIFIDITALSGLIYTLTLDIIRRLKK</sequence>
<dbReference type="EMBL" id="MIJF01000046">
    <property type="protein sequence ID" value="OEF98859.1"/>
    <property type="molecule type" value="Genomic_DNA"/>
</dbReference>